<evidence type="ECO:0000313" key="6">
    <source>
        <dbReference type="Proteomes" id="UP001432059"/>
    </source>
</evidence>
<keyword evidence="1 4" id="KW-0533">Nickel</keyword>
<keyword evidence="3 4" id="KW-0862">Zinc</keyword>
<evidence type="ECO:0000313" key="5">
    <source>
        <dbReference type="EMBL" id="WOC52722.1"/>
    </source>
</evidence>
<dbReference type="GO" id="GO:0016151">
    <property type="term" value="F:nickel cation binding"/>
    <property type="evidence" value="ECO:0007669"/>
    <property type="project" value="UniProtKB-UniRule"/>
</dbReference>
<comment type="similarity">
    <text evidence="4">Belongs to the HypA/HybF family.</text>
</comment>
<dbReference type="PANTHER" id="PTHR34535">
    <property type="entry name" value="HYDROGENASE MATURATION FACTOR HYPA"/>
    <property type="match status" value="1"/>
</dbReference>
<name>A0AAU0F4Q8_9FLAO</name>
<accession>A0AAU0F4Q8</accession>
<dbReference type="Gene3D" id="3.30.2320.80">
    <property type="match status" value="1"/>
</dbReference>
<keyword evidence="2 4" id="KW-0479">Metal-binding</keyword>
<dbReference type="InterPro" id="IPR000688">
    <property type="entry name" value="HypA/HybF"/>
</dbReference>
<dbReference type="PANTHER" id="PTHR34535:SF3">
    <property type="entry name" value="HYDROGENASE MATURATION FACTOR HYPA"/>
    <property type="match status" value="1"/>
</dbReference>
<evidence type="ECO:0000256" key="3">
    <source>
        <dbReference type="ARBA" id="ARBA00022833"/>
    </source>
</evidence>
<dbReference type="EMBL" id="CP136426">
    <property type="protein sequence ID" value="WOC52722.1"/>
    <property type="molecule type" value="Genomic_DNA"/>
</dbReference>
<dbReference type="Proteomes" id="UP001432059">
    <property type="component" value="Chromosome"/>
</dbReference>
<comment type="function">
    <text evidence="4">Involved in the maturation of [NiFe] hydrogenases. Required for nickel insertion into the metal center of the hydrogenase.</text>
</comment>
<organism evidence="5 6">
    <name type="scientific">Bergeyella porcorum</name>
    <dbReference type="NCBI Taxonomy" id="1735111"/>
    <lineage>
        <taxon>Bacteria</taxon>
        <taxon>Pseudomonadati</taxon>
        <taxon>Bacteroidota</taxon>
        <taxon>Flavobacteriia</taxon>
        <taxon>Flavobacteriales</taxon>
        <taxon>Weeksellaceae</taxon>
        <taxon>Bergeyella</taxon>
    </lineage>
</organism>
<feature type="binding site" evidence="4">
    <location>
        <position position="73"/>
    </location>
    <ligand>
        <name>Zn(2+)</name>
        <dbReference type="ChEBI" id="CHEBI:29105"/>
    </ligand>
</feature>
<sequence>MHEVSIVRDIIHNLEEHYGNRFSEISSVKIEAGLLCNVQPILIQNAFEALILEDPRLENIDLQVVLLPIIAHCKSCEEDFEVKRHRFVCPNCETPSRNIVQGEELRISQVEFF</sequence>
<protein>
    <recommendedName>
        <fullName evidence="4">Hydrogenase maturation factor HypA</fullName>
    </recommendedName>
</protein>
<feature type="binding site" evidence="4">
    <location>
        <position position="2"/>
    </location>
    <ligand>
        <name>Ni(2+)</name>
        <dbReference type="ChEBI" id="CHEBI:49786"/>
    </ligand>
</feature>
<dbReference type="Pfam" id="PF01155">
    <property type="entry name" value="HypA"/>
    <property type="match status" value="1"/>
</dbReference>
<feature type="binding site" evidence="4">
    <location>
        <position position="76"/>
    </location>
    <ligand>
        <name>Zn(2+)</name>
        <dbReference type="ChEBI" id="CHEBI:29105"/>
    </ligand>
</feature>
<dbReference type="GO" id="GO:0008270">
    <property type="term" value="F:zinc ion binding"/>
    <property type="evidence" value="ECO:0007669"/>
    <property type="project" value="UniProtKB-UniRule"/>
</dbReference>
<dbReference type="AlphaFoldDB" id="A0AAU0F4Q8"/>
<evidence type="ECO:0000256" key="4">
    <source>
        <dbReference type="HAMAP-Rule" id="MF_00213"/>
    </source>
</evidence>
<reference evidence="5" key="1">
    <citation type="submission" date="2023-10" db="EMBL/GenBank/DDBJ databases">
        <title>Characterization and whole genome sequencing of a novel strain of Bergeyella porcorum QD2021 isolated from pig.</title>
        <authorList>
            <person name="Liu G."/>
            <person name="Chen C."/>
            <person name="Han X."/>
        </authorList>
    </citation>
    <scope>NUCLEOTIDE SEQUENCE</scope>
    <source>
        <strain evidence="5">QD2021</strain>
    </source>
</reference>
<feature type="binding site" evidence="4">
    <location>
        <position position="89"/>
    </location>
    <ligand>
        <name>Zn(2+)</name>
        <dbReference type="ChEBI" id="CHEBI:29105"/>
    </ligand>
</feature>
<evidence type="ECO:0000256" key="2">
    <source>
        <dbReference type="ARBA" id="ARBA00022723"/>
    </source>
</evidence>
<proteinExistence type="inferred from homology"/>
<dbReference type="KEGG" id="bpor:BPO_2075"/>
<dbReference type="HAMAP" id="MF_00213">
    <property type="entry name" value="HypA_HybF"/>
    <property type="match status" value="1"/>
</dbReference>
<dbReference type="PIRSF" id="PIRSF004761">
    <property type="entry name" value="Hydrgn_mat_HypA"/>
    <property type="match status" value="1"/>
</dbReference>
<keyword evidence="6" id="KW-1185">Reference proteome</keyword>
<gene>
    <name evidence="4" type="primary">hypA</name>
    <name evidence="5" type="ORF">BPO_2075</name>
</gene>
<dbReference type="GO" id="GO:0051604">
    <property type="term" value="P:protein maturation"/>
    <property type="evidence" value="ECO:0007669"/>
    <property type="project" value="InterPro"/>
</dbReference>
<dbReference type="RefSeq" id="WP_327984072.1">
    <property type="nucleotide sequence ID" value="NZ_CP136426.1"/>
</dbReference>
<evidence type="ECO:0000256" key="1">
    <source>
        <dbReference type="ARBA" id="ARBA00022596"/>
    </source>
</evidence>
<feature type="binding site" evidence="4">
    <location>
        <position position="92"/>
    </location>
    <ligand>
        <name>Zn(2+)</name>
        <dbReference type="ChEBI" id="CHEBI:29105"/>
    </ligand>
</feature>